<dbReference type="Gene3D" id="1.20.1280.50">
    <property type="match status" value="1"/>
</dbReference>
<evidence type="ECO:0000256" key="1">
    <source>
        <dbReference type="SAM" id="MobiDB-lite"/>
    </source>
</evidence>
<dbReference type="AlphaFoldDB" id="A0A0C3CX79"/>
<feature type="compositionally biased region" description="Polar residues" evidence="1">
    <location>
        <begin position="11"/>
        <end position="24"/>
    </location>
</feature>
<feature type="region of interest" description="Disordered" evidence="1">
    <location>
        <begin position="1"/>
        <end position="41"/>
    </location>
</feature>
<reference evidence="3 4" key="1">
    <citation type="submission" date="2014-04" db="EMBL/GenBank/DDBJ databases">
        <authorList>
            <consortium name="DOE Joint Genome Institute"/>
            <person name="Kuo A."/>
            <person name="Gay G."/>
            <person name="Dore J."/>
            <person name="Kohler A."/>
            <person name="Nagy L.G."/>
            <person name="Floudas D."/>
            <person name="Copeland A."/>
            <person name="Barry K.W."/>
            <person name="Cichocki N."/>
            <person name="Veneault-Fourrey C."/>
            <person name="LaButti K."/>
            <person name="Lindquist E.A."/>
            <person name="Lipzen A."/>
            <person name="Lundell T."/>
            <person name="Morin E."/>
            <person name="Murat C."/>
            <person name="Sun H."/>
            <person name="Tunlid A."/>
            <person name="Henrissat B."/>
            <person name="Grigoriev I.V."/>
            <person name="Hibbett D.S."/>
            <person name="Martin F."/>
            <person name="Nordberg H.P."/>
            <person name="Cantor M.N."/>
            <person name="Hua S.X."/>
        </authorList>
    </citation>
    <scope>NUCLEOTIDE SEQUENCE [LARGE SCALE GENOMIC DNA]</scope>
    <source>
        <strain evidence="4">h7</strain>
    </source>
</reference>
<reference evidence="4" key="2">
    <citation type="submission" date="2015-01" db="EMBL/GenBank/DDBJ databases">
        <title>Evolutionary Origins and Diversification of the Mycorrhizal Mutualists.</title>
        <authorList>
            <consortium name="DOE Joint Genome Institute"/>
            <consortium name="Mycorrhizal Genomics Consortium"/>
            <person name="Kohler A."/>
            <person name="Kuo A."/>
            <person name="Nagy L.G."/>
            <person name="Floudas D."/>
            <person name="Copeland A."/>
            <person name="Barry K.W."/>
            <person name="Cichocki N."/>
            <person name="Veneault-Fourrey C."/>
            <person name="LaButti K."/>
            <person name="Lindquist E.A."/>
            <person name="Lipzen A."/>
            <person name="Lundell T."/>
            <person name="Morin E."/>
            <person name="Murat C."/>
            <person name="Riley R."/>
            <person name="Ohm R."/>
            <person name="Sun H."/>
            <person name="Tunlid A."/>
            <person name="Henrissat B."/>
            <person name="Grigoriev I.V."/>
            <person name="Hibbett D.S."/>
            <person name="Martin F."/>
        </authorList>
    </citation>
    <scope>NUCLEOTIDE SEQUENCE [LARGE SCALE GENOMIC DNA]</scope>
    <source>
        <strain evidence="4">h7</strain>
    </source>
</reference>
<dbReference type="SUPFAM" id="SSF81383">
    <property type="entry name" value="F-box domain"/>
    <property type="match status" value="1"/>
</dbReference>
<feature type="domain" description="F-box" evidence="2">
    <location>
        <begin position="40"/>
        <end position="89"/>
    </location>
</feature>
<dbReference type="PROSITE" id="PS50181">
    <property type="entry name" value="FBOX"/>
    <property type="match status" value="1"/>
</dbReference>
<accession>A0A0C3CX79</accession>
<proteinExistence type="predicted"/>
<dbReference type="Proteomes" id="UP000053424">
    <property type="component" value="Unassembled WGS sequence"/>
</dbReference>
<evidence type="ECO:0000313" key="4">
    <source>
        <dbReference type="Proteomes" id="UP000053424"/>
    </source>
</evidence>
<keyword evidence="4" id="KW-1185">Reference proteome</keyword>
<gene>
    <name evidence="3" type="ORF">M413DRAFT_437933</name>
</gene>
<name>A0A0C3CX79_HEBCY</name>
<dbReference type="InterPro" id="IPR036047">
    <property type="entry name" value="F-box-like_dom_sf"/>
</dbReference>
<feature type="compositionally biased region" description="Basic and acidic residues" evidence="1">
    <location>
        <begin position="1"/>
        <end position="10"/>
    </location>
</feature>
<evidence type="ECO:0000259" key="2">
    <source>
        <dbReference type="PROSITE" id="PS50181"/>
    </source>
</evidence>
<evidence type="ECO:0000313" key="3">
    <source>
        <dbReference type="EMBL" id="KIM48754.1"/>
    </source>
</evidence>
<dbReference type="OrthoDB" id="2322499at2759"/>
<dbReference type="HOGENOM" id="CLU_1204903_0_0_1"/>
<dbReference type="SMART" id="SM00256">
    <property type="entry name" value="FBOX"/>
    <property type="match status" value="1"/>
</dbReference>
<protein>
    <recommendedName>
        <fullName evidence="2">F-box domain-containing protein</fullName>
    </recommendedName>
</protein>
<organism evidence="3 4">
    <name type="scientific">Hebeloma cylindrosporum</name>
    <dbReference type="NCBI Taxonomy" id="76867"/>
    <lineage>
        <taxon>Eukaryota</taxon>
        <taxon>Fungi</taxon>
        <taxon>Dikarya</taxon>
        <taxon>Basidiomycota</taxon>
        <taxon>Agaricomycotina</taxon>
        <taxon>Agaricomycetes</taxon>
        <taxon>Agaricomycetidae</taxon>
        <taxon>Agaricales</taxon>
        <taxon>Agaricineae</taxon>
        <taxon>Hymenogastraceae</taxon>
        <taxon>Hebeloma</taxon>
    </lineage>
</organism>
<sequence>MSDSDSRGEKQGTQTVIPGQSLLGQTDIDDHRIKPGTGTLDTMNEMPNDVLLEIFSQVEPIDLFHISRATKTLRDLITKSNSRYVWKRVFDNKNGSTRKPPPCPEGVKPTHYANLLFGRNCQICGSENGDLVHWAGRLRFCVQCADEQLRDVYQRNGDPIIPLCSPCRIKSIRDFKGGFFVLEAEYLRHSRALNECDGEEAELEYKRQANMSRAGRLRLGFDIDLWNSDS</sequence>
<dbReference type="InterPro" id="IPR001810">
    <property type="entry name" value="F-box_dom"/>
</dbReference>
<dbReference type="EMBL" id="KN831768">
    <property type="protein sequence ID" value="KIM48754.1"/>
    <property type="molecule type" value="Genomic_DNA"/>
</dbReference>
<dbReference type="Pfam" id="PF00646">
    <property type="entry name" value="F-box"/>
    <property type="match status" value="1"/>
</dbReference>